<keyword evidence="3" id="KW-1185">Reference proteome</keyword>
<name>A0ABS2MVL0_9BACI</name>
<evidence type="ECO:0000313" key="2">
    <source>
        <dbReference type="EMBL" id="MBM7569730.1"/>
    </source>
</evidence>
<sequence length="262" mass="31074">MSKQLISREIDYLVEHFRILTESKDEETKFPLAKLKDESFLKEYLCQLTQEFNTDKIFVSASQFMKRIGYVLVVPTLYTMTVHNKNINIKETNSYLIPRRQNEIWMPHLLVDPNYIETCTMSERRKWRDQVVNDLFRLIAQIIANVSSVSNVPNPILWENVAVYIFWLYEKRLQLESTVNDNVISGDFDYIIHHVPVDVFDQSYHPLLRFYQSKHVLSDTGDQLRMRRTCCFYYETNSNGGFCKNCPKSNRNCKEILLEDND</sequence>
<dbReference type="EMBL" id="JAFBDR010000001">
    <property type="protein sequence ID" value="MBM7569730.1"/>
    <property type="molecule type" value="Genomic_DNA"/>
</dbReference>
<reference evidence="2 3" key="1">
    <citation type="submission" date="2021-01" db="EMBL/GenBank/DDBJ databases">
        <title>Genomic Encyclopedia of Type Strains, Phase IV (KMG-IV): sequencing the most valuable type-strain genomes for metagenomic binning, comparative biology and taxonomic classification.</title>
        <authorList>
            <person name="Goeker M."/>
        </authorList>
    </citation>
    <scope>NUCLEOTIDE SEQUENCE [LARGE SCALE GENOMIC DNA]</scope>
    <source>
        <strain evidence="2 3">DSM 23711</strain>
    </source>
</reference>
<protein>
    <submittedName>
        <fullName evidence="2">Ferric iron reductase protein FhuF</fullName>
    </submittedName>
</protein>
<evidence type="ECO:0000259" key="1">
    <source>
        <dbReference type="Pfam" id="PF11575"/>
    </source>
</evidence>
<comment type="caution">
    <text evidence="2">The sequence shown here is derived from an EMBL/GenBank/DDBJ whole genome shotgun (WGS) entry which is preliminary data.</text>
</comment>
<dbReference type="Pfam" id="PF11575">
    <property type="entry name" value="FhuF_C"/>
    <property type="match status" value="1"/>
</dbReference>
<dbReference type="Proteomes" id="UP001296943">
    <property type="component" value="Unassembled WGS sequence"/>
</dbReference>
<organism evidence="2 3">
    <name type="scientific">Aquibacillus albus</name>
    <dbReference type="NCBI Taxonomy" id="1168171"/>
    <lineage>
        <taxon>Bacteria</taxon>
        <taxon>Bacillati</taxon>
        <taxon>Bacillota</taxon>
        <taxon>Bacilli</taxon>
        <taxon>Bacillales</taxon>
        <taxon>Bacillaceae</taxon>
        <taxon>Aquibacillus</taxon>
    </lineage>
</organism>
<feature type="domain" description="Ferric siderophore reductase C-terminal" evidence="1">
    <location>
        <begin position="227"/>
        <end position="248"/>
    </location>
</feature>
<accession>A0ABS2MVL0</accession>
<evidence type="ECO:0000313" key="3">
    <source>
        <dbReference type="Proteomes" id="UP001296943"/>
    </source>
</evidence>
<dbReference type="RefSeq" id="WP_204497395.1">
    <property type="nucleotide sequence ID" value="NZ_JAFBDR010000001.1"/>
</dbReference>
<dbReference type="InterPro" id="IPR024726">
    <property type="entry name" value="FhuF_C"/>
</dbReference>
<gene>
    <name evidence="2" type="ORF">JOC48_000199</name>
</gene>
<proteinExistence type="predicted"/>